<dbReference type="Proteomes" id="UP000298324">
    <property type="component" value="Unassembled WGS sequence"/>
</dbReference>
<dbReference type="EMBL" id="QFGA01000001">
    <property type="protein sequence ID" value="TEB07233.1"/>
    <property type="molecule type" value="Genomic_DNA"/>
</dbReference>
<dbReference type="AlphaFoldDB" id="A0A4Y7REM4"/>
<accession>A0A4Y7REM4</accession>
<evidence type="ECO:0000313" key="1">
    <source>
        <dbReference type="EMBL" id="TEB07233.1"/>
    </source>
</evidence>
<protein>
    <submittedName>
        <fullName evidence="1">Uncharacterized protein</fullName>
    </submittedName>
</protein>
<keyword evidence="2" id="KW-1185">Reference proteome</keyword>
<evidence type="ECO:0000313" key="2">
    <source>
        <dbReference type="Proteomes" id="UP000298324"/>
    </source>
</evidence>
<proteinExistence type="predicted"/>
<reference evidence="1 2" key="1">
    <citation type="journal article" date="2018" name="Environ. Microbiol.">
        <title>Novel energy conservation strategies and behaviour of Pelotomaculum schinkii driving syntrophic propionate catabolism.</title>
        <authorList>
            <person name="Hidalgo-Ahumada C.A.P."/>
            <person name="Nobu M.K."/>
            <person name="Narihiro T."/>
            <person name="Tamaki H."/>
            <person name="Liu W.T."/>
            <person name="Kamagata Y."/>
            <person name="Stams A.J.M."/>
            <person name="Imachi H."/>
            <person name="Sousa D.Z."/>
        </authorList>
    </citation>
    <scope>NUCLEOTIDE SEQUENCE [LARGE SCALE GENOMIC DNA]</scope>
    <source>
        <strain evidence="1 2">HH</strain>
    </source>
</reference>
<organism evidence="1 2">
    <name type="scientific">Pelotomaculum schinkii</name>
    <dbReference type="NCBI Taxonomy" id="78350"/>
    <lineage>
        <taxon>Bacteria</taxon>
        <taxon>Bacillati</taxon>
        <taxon>Bacillota</taxon>
        <taxon>Clostridia</taxon>
        <taxon>Eubacteriales</taxon>
        <taxon>Desulfotomaculaceae</taxon>
        <taxon>Pelotomaculum</taxon>
    </lineage>
</organism>
<comment type="caution">
    <text evidence="1">The sequence shown here is derived from an EMBL/GenBank/DDBJ whole genome shotgun (WGS) entry which is preliminary data.</text>
</comment>
<dbReference type="RefSeq" id="WP_190239185.1">
    <property type="nucleotide sequence ID" value="NZ_QFGA01000001.1"/>
</dbReference>
<gene>
    <name evidence="1" type="ORF">Psch_00780</name>
</gene>
<name>A0A4Y7REM4_9FIRM</name>
<sequence>MSCYLRHLKPVLGELGIEPKTKEERKQIDLAIRSIVGKSNTDRCGEVWQEVKVRLQDDMKKRSLLDALKNLA</sequence>